<protein>
    <recommendedName>
        <fullName evidence="4">Transmembrane protein</fullName>
    </recommendedName>
</protein>
<evidence type="ECO:0000256" key="1">
    <source>
        <dbReference type="SAM" id="Phobius"/>
    </source>
</evidence>
<reference evidence="2" key="2">
    <citation type="submission" date="2020-06" db="EMBL/GenBank/DDBJ databases">
        <title>Helianthus annuus Genome sequencing and assembly Release 2.</title>
        <authorList>
            <person name="Gouzy J."/>
            <person name="Langlade N."/>
            <person name="Munos S."/>
        </authorList>
    </citation>
    <scope>NUCLEOTIDE SEQUENCE</scope>
    <source>
        <tissue evidence="2">Leaves</tissue>
    </source>
</reference>
<feature type="transmembrane region" description="Helical" evidence="1">
    <location>
        <begin position="274"/>
        <end position="300"/>
    </location>
</feature>
<dbReference type="PANTHER" id="PTHR33133">
    <property type="entry name" value="OS08G0107100 PROTEIN-RELATED"/>
    <property type="match status" value="1"/>
</dbReference>
<dbReference type="AlphaFoldDB" id="A0A9K3N743"/>
<dbReference type="GO" id="GO:0016020">
    <property type="term" value="C:membrane"/>
    <property type="evidence" value="ECO:0000318"/>
    <property type="project" value="GO_Central"/>
</dbReference>
<gene>
    <name evidence="2" type="ORF">HanXRQr2_Chr09g0371611</name>
</gene>
<dbReference type="EMBL" id="MNCJ02000324">
    <property type="protein sequence ID" value="KAF5789472.1"/>
    <property type="molecule type" value="Genomic_DNA"/>
</dbReference>
<feature type="transmembrane region" description="Helical" evidence="1">
    <location>
        <begin position="21"/>
        <end position="38"/>
    </location>
</feature>
<dbReference type="Gramene" id="mRNA:HanXRQr2_Chr09g0371611">
    <property type="protein sequence ID" value="CDS:HanXRQr2_Chr09g0371611.1"/>
    <property type="gene ID" value="HanXRQr2_Chr09g0371611"/>
</dbReference>
<feature type="transmembrane region" description="Helical" evidence="1">
    <location>
        <begin position="92"/>
        <end position="117"/>
    </location>
</feature>
<dbReference type="Proteomes" id="UP000215914">
    <property type="component" value="Unassembled WGS sequence"/>
</dbReference>
<evidence type="ECO:0008006" key="4">
    <source>
        <dbReference type="Google" id="ProtNLM"/>
    </source>
</evidence>
<keyword evidence="1" id="KW-1133">Transmembrane helix</keyword>
<proteinExistence type="predicted"/>
<organism evidence="2 3">
    <name type="scientific">Helianthus annuus</name>
    <name type="common">Common sunflower</name>
    <dbReference type="NCBI Taxonomy" id="4232"/>
    <lineage>
        <taxon>Eukaryota</taxon>
        <taxon>Viridiplantae</taxon>
        <taxon>Streptophyta</taxon>
        <taxon>Embryophyta</taxon>
        <taxon>Tracheophyta</taxon>
        <taxon>Spermatophyta</taxon>
        <taxon>Magnoliopsida</taxon>
        <taxon>eudicotyledons</taxon>
        <taxon>Gunneridae</taxon>
        <taxon>Pentapetalae</taxon>
        <taxon>asterids</taxon>
        <taxon>campanulids</taxon>
        <taxon>Asterales</taxon>
        <taxon>Asteraceae</taxon>
        <taxon>Asteroideae</taxon>
        <taxon>Heliantheae alliance</taxon>
        <taxon>Heliantheae</taxon>
        <taxon>Helianthus</taxon>
    </lineage>
</organism>
<keyword evidence="1" id="KW-0472">Membrane</keyword>
<evidence type="ECO:0000313" key="2">
    <source>
        <dbReference type="EMBL" id="KAF5789472.1"/>
    </source>
</evidence>
<evidence type="ECO:0000313" key="3">
    <source>
        <dbReference type="Proteomes" id="UP000215914"/>
    </source>
</evidence>
<keyword evidence="3" id="KW-1185">Reference proteome</keyword>
<reference evidence="2" key="1">
    <citation type="journal article" date="2017" name="Nature">
        <title>The sunflower genome provides insights into oil metabolism, flowering and Asterid evolution.</title>
        <authorList>
            <person name="Badouin H."/>
            <person name="Gouzy J."/>
            <person name="Grassa C.J."/>
            <person name="Murat F."/>
            <person name="Staton S.E."/>
            <person name="Cottret L."/>
            <person name="Lelandais-Briere C."/>
            <person name="Owens G.L."/>
            <person name="Carrere S."/>
            <person name="Mayjonade B."/>
            <person name="Legrand L."/>
            <person name="Gill N."/>
            <person name="Kane N.C."/>
            <person name="Bowers J.E."/>
            <person name="Hubner S."/>
            <person name="Bellec A."/>
            <person name="Berard A."/>
            <person name="Berges H."/>
            <person name="Blanchet N."/>
            <person name="Boniface M.C."/>
            <person name="Brunel D."/>
            <person name="Catrice O."/>
            <person name="Chaidir N."/>
            <person name="Claudel C."/>
            <person name="Donnadieu C."/>
            <person name="Faraut T."/>
            <person name="Fievet G."/>
            <person name="Helmstetter N."/>
            <person name="King M."/>
            <person name="Knapp S.J."/>
            <person name="Lai Z."/>
            <person name="Le Paslier M.C."/>
            <person name="Lippi Y."/>
            <person name="Lorenzon L."/>
            <person name="Mandel J.R."/>
            <person name="Marage G."/>
            <person name="Marchand G."/>
            <person name="Marquand E."/>
            <person name="Bret-Mestries E."/>
            <person name="Morien E."/>
            <person name="Nambeesan S."/>
            <person name="Nguyen T."/>
            <person name="Pegot-Espagnet P."/>
            <person name="Pouilly N."/>
            <person name="Raftis F."/>
            <person name="Sallet E."/>
            <person name="Schiex T."/>
            <person name="Thomas J."/>
            <person name="Vandecasteele C."/>
            <person name="Vares D."/>
            <person name="Vear F."/>
            <person name="Vautrin S."/>
            <person name="Crespi M."/>
            <person name="Mangin B."/>
            <person name="Burke J.M."/>
            <person name="Salse J."/>
            <person name="Munos S."/>
            <person name="Vincourt P."/>
            <person name="Rieseberg L.H."/>
            <person name="Langlade N.B."/>
        </authorList>
    </citation>
    <scope>NUCLEOTIDE SEQUENCE</scope>
    <source>
        <tissue evidence="2">Leaves</tissue>
    </source>
</reference>
<keyword evidence="1" id="KW-0812">Transmembrane</keyword>
<accession>A0A9K3N743</accession>
<feature type="transmembrane region" description="Helical" evidence="1">
    <location>
        <begin position="189"/>
        <end position="218"/>
    </location>
</feature>
<dbReference type="PANTHER" id="PTHR33133:SF39">
    <property type="entry name" value="ABC TRANSPORTER PERMEASE"/>
    <property type="match status" value="1"/>
</dbReference>
<feature type="transmembrane region" description="Helical" evidence="1">
    <location>
        <begin position="244"/>
        <end position="268"/>
    </location>
</feature>
<feature type="transmembrane region" description="Helical" evidence="1">
    <location>
        <begin position="158"/>
        <end position="183"/>
    </location>
</feature>
<name>A0A9K3N743_HELAN</name>
<comment type="caution">
    <text evidence="2">The sequence shown here is derived from an EMBL/GenBank/DDBJ whole genome shotgun (WGS) entry which is preliminary data.</text>
</comment>
<sequence>MEKKLGFFGVIRESFNTASRIRKLLVIFLLIFVSYSLLDFLQEYELAPFTEYFMWQLANHQNIVHDLLYNFDQTSYAVDTLDAFRVIVLVKLLVIEAFSIITLYYMALMVCCSYIVYTAKLSGPFKVYTTKVTTKVLSRKDIFYIFCRSLLRSIVTSFYLSLLSFGITFFYAIVIGITALLAVNSWALLFLGVIALSVPVCYIYVATVWMVSLIVSVLEEGSTGLKAIGRALELMKGKRLEATLMMVLFALANGFVVLVAKLLASYGWNLRAKLAITTLFTNGFCWLLKLFMFVVYTVFYHEWKTSHDEKQGKGFNLPIANVKA</sequence>